<proteinExistence type="predicted"/>
<sequence>MIYWFDVPPFYTMVKPVLKKPGGVLTVWGTTSTSTRLEGGSRSGSTQPLARTLTQGLGWPWTCTASCHSHSNPSAWAETGSQPTWTDDRHELAVLIKGQLTPLVDVRANDHIGLLLKFAPKLVDVQVVPPHCKDTAGLPEDALDHGVEHWDVQPVDRSRRCNEVQQTLTADKGDDLVLGEILRHVKVPHLGVHGGVPKLGPAHVWGQHAVVLSDAHGGLPTGGFYSTIYYFQEGVVLNKINH</sequence>
<name>A0A8R7TP24_TRIUA</name>
<reference evidence="1" key="2">
    <citation type="submission" date="2018-03" db="EMBL/GenBank/DDBJ databases">
        <title>The Triticum urartu genome reveals the dynamic nature of wheat genome evolution.</title>
        <authorList>
            <person name="Ling H."/>
            <person name="Ma B."/>
            <person name="Shi X."/>
            <person name="Liu H."/>
            <person name="Dong L."/>
            <person name="Sun H."/>
            <person name="Cao Y."/>
            <person name="Gao Q."/>
            <person name="Zheng S."/>
            <person name="Li Y."/>
            <person name="Yu Y."/>
            <person name="Du H."/>
            <person name="Qi M."/>
            <person name="Li Y."/>
            <person name="Yu H."/>
            <person name="Cui Y."/>
            <person name="Wang N."/>
            <person name="Chen C."/>
            <person name="Wu H."/>
            <person name="Zhao Y."/>
            <person name="Zhang J."/>
            <person name="Li Y."/>
            <person name="Zhou W."/>
            <person name="Zhang B."/>
            <person name="Hu W."/>
            <person name="Eijk M."/>
            <person name="Tang J."/>
            <person name="Witsenboer H."/>
            <person name="Zhao S."/>
            <person name="Li Z."/>
            <person name="Zhang A."/>
            <person name="Wang D."/>
            <person name="Liang C."/>
        </authorList>
    </citation>
    <scope>NUCLEOTIDE SEQUENCE [LARGE SCALE GENOMIC DNA]</scope>
    <source>
        <strain evidence="1">cv. G1812</strain>
    </source>
</reference>
<keyword evidence="2" id="KW-1185">Reference proteome</keyword>
<organism evidence="1 2">
    <name type="scientific">Triticum urartu</name>
    <name type="common">Red wild einkorn</name>
    <name type="synonym">Crithodium urartu</name>
    <dbReference type="NCBI Taxonomy" id="4572"/>
    <lineage>
        <taxon>Eukaryota</taxon>
        <taxon>Viridiplantae</taxon>
        <taxon>Streptophyta</taxon>
        <taxon>Embryophyta</taxon>
        <taxon>Tracheophyta</taxon>
        <taxon>Spermatophyta</taxon>
        <taxon>Magnoliopsida</taxon>
        <taxon>Liliopsida</taxon>
        <taxon>Poales</taxon>
        <taxon>Poaceae</taxon>
        <taxon>BOP clade</taxon>
        <taxon>Pooideae</taxon>
        <taxon>Triticodae</taxon>
        <taxon>Triticeae</taxon>
        <taxon>Triticinae</taxon>
        <taxon>Triticum</taxon>
    </lineage>
</organism>
<evidence type="ECO:0000313" key="1">
    <source>
        <dbReference type="EnsemblPlants" id="TuG1812G0200005893.01.T01.cds422227"/>
    </source>
</evidence>
<dbReference type="Proteomes" id="UP000015106">
    <property type="component" value="Chromosome 2"/>
</dbReference>
<evidence type="ECO:0000313" key="2">
    <source>
        <dbReference type="Proteomes" id="UP000015106"/>
    </source>
</evidence>
<reference evidence="1" key="3">
    <citation type="submission" date="2022-06" db="UniProtKB">
        <authorList>
            <consortium name="EnsemblPlants"/>
        </authorList>
    </citation>
    <scope>IDENTIFICATION</scope>
</reference>
<dbReference type="Gramene" id="TuG1812G0200005893.01.T01">
    <property type="protein sequence ID" value="TuG1812G0200005893.01.T01.cds422227"/>
    <property type="gene ID" value="TuG1812G0200005893.01"/>
</dbReference>
<dbReference type="AlphaFoldDB" id="A0A8R7TP24"/>
<reference evidence="2" key="1">
    <citation type="journal article" date="2013" name="Nature">
        <title>Draft genome of the wheat A-genome progenitor Triticum urartu.</title>
        <authorList>
            <person name="Ling H.Q."/>
            <person name="Zhao S."/>
            <person name="Liu D."/>
            <person name="Wang J."/>
            <person name="Sun H."/>
            <person name="Zhang C."/>
            <person name="Fan H."/>
            <person name="Li D."/>
            <person name="Dong L."/>
            <person name="Tao Y."/>
            <person name="Gao C."/>
            <person name="Wu H."/>
            <person name="Li Y."/>
            <person name="Cui Y."/>
            <person name="Guo X."/>
            <person name="Zheng S."/>
            <person name="Wang B."/>
            <person name="Yu K."/>
            <person name="Liang Q."/>
            <person name="Yang W."/>
            <person name="Lou X."/>
            <person name="Chen J."/>
            <person name="Feng M."/>
            <person name="Jian J."/>
            <person name="Zhang X."/>
            <person name="Luo G."/>
            <person name="Jiang Y."/>
            <person name="Liu J."/>
            <person name="Wang Z."/>
            <person name="Sha Y."/>
            <person name="Zhang B."/>
            <person name="Wu H."/>
            <person name="Tang D."/>
            <person name="Shen Q."/>
            <person name="Xue P."/>
            <person name="Zou S."/>
            <person name="Wang X."/>
            <person name="Liu X."/>
            <person name="Wang F."/>
            <person name="Yang Y."/>
            <person name="An X."/>
            <person name="Dong Z."/>
            <person name="Zhang K."/>
            <person name="Zhang X."/>
            <person name="Luo M.C."/>
            <person name="Dvorak J."/>
            <person name="Tong Y."/>
            <person name="Wang J."/>
            <person name="Yang H."/>
            <person name="Li Z."/>
            <person name="Wang D."/>
            <person name="Zhang A."/>
            <person name="Wang J."/>
        </authorList>
    </citation>
    <scope>NUCLEOTIDE SEQUENCE</scope>
    <source>
        <strain evidence="2">cv. G1812</strain>
    </source>
</reference>
<protein>
    <submittedName>
        <fullName evidence="1">Uncharacterized protein</fullName>
    </submittedName>
</protein>
<dbReference type="EnsemblPlants" id="TuG1812G0200005893.01.T01">
    <property type="protein sequence ID" value="TuG1812G0200005893.01.T01.cds422227"/>
    <property type="gene ID" value="TuG1812G0200005893.01"/>
</dbReference>
<accession>A0A8R7TP24</accession>